<keyword evidence="8" id="KW-0799">Topoisomerase</keyword>
<dbReference type="SMART" id="SM00436">
    <property type="entry name" value="TOP1Bc"/>
    <property type="match status" value="1"/>
</dbReference>
<reference evidence="18 19" key="1">
    <citation type="submission" date="2019-06" db="EMBL/GenBank/DDBJ databases">
        <title>A chromosomal-level reference genome of Carpinus fangiana (Coryloideae, Betulaceae).</title>
        <authorList>
            <person name="Yang X."/>
            <person name="Wang Z."/>
            <person name="Zhang L."/>
            <person name="Hao G."/>
            <person name="Liu J."/>
            <person name="Yang Y."/>
        </authorList>
    </citation>
    <scope>NUCLEOTIDE SEQUENCE [LARGE SCALE GENOMIC DNA]</scope>
    <source>
        <strain evidence="18">Cfa_2016G</strain>
        <tissue evidence="18">Leaf</tissue>
    </source>
</reference>
<evidence type="ECO:0000256" key="9">
    <source>
        <dbReference type="ARBA" id="ARBA00023125"/>
    </source>
</evidence>
<feature type="compositionally biased region" description="Low complexity" evidence="15">
    <location>
        <begin position="235"/>
        <end position="271"/>
    </location>
</feature>
<evidence type="ECO:0000256" key="1">
    <source>
        <dbReference type="ARBA" id="ARBA00000213"/>
    </source>
</evidence>
<dbReference type="Gene3D" id="1.10.290.10">
    <property type="entry name" value="Topoisomerase I, domain 4"/>
    <property type="match status" value="1"/>
</dbReference>
<dbReference type="CDD" id="cd00186">
    <property type="entry name" value="TOP1Ac"/>
    <property type="match status" value="1"/>
</dbReference>
<evidence type="ECO:0000256" key="5">
    <source>
        <dbReference type="ARBA" id="ARBA00022771"/>
    </source>
</evidence>
<keyword evidence="9" id="KW-0238">DNA-binding</keyword>
<name>A0A5N6R9R5_9ROSI</name>
<keyword evidence="19" id="KW-1185">Reference proteome</keyword>
<evidence type="ECO:0000256" key="7">
    <source>
        <dbReference type="ARBA" id="ARBA00022842"/>
    </source>
</evidence>
<dbReference type="GO" id="GO:0008270">
    <property type="term" value="F:zinc ion binding"/>
    <property type="evidence" value="ECO:0007669"/>
    <property type="project" value="UniProtKB-KW"/>
</dbReference>
<dbReference type="Gene3D" id="3.30.65.10">
    <property type="entry name" value="Bacterial Topoisomerase I, domain 1"/>
    <property type="match status" value="1"/>
</dbReference>
<dbReference type="EMBL" id="CM017325">
    <property type="protein sequence ID" value="KAE8056528.1"/>
    <property type="molecule type" value="Genomic_DNA"/>
</dbReference>
<dbReference type="SMART" id="SM00437">
    <property type="entry name" value="TOP1Ac"/>
    <property type="match status" value="1"/>
</dbReference>
<dbReference type="HAMAP" id="MF_00952">
    <property type="entry name" value="Topoisom_1_prok"/>
    <property type="match status" value="1"/>
</dbReference>
<keyword evidence="7" id="KW-0460">Magnesium</keyword>
<evidence type="ECO:0000256" key="8">
    <source>
        <dbReference type="ARBA" id="ARBA00023029"/>
    </source>
</evidence>
<evidence type="ECO:0000256" key="11">
    <source>
        <dbReference type="ARBA" id="ARBA00030003"/>
    </source>
</evidence>
<evidence type="ECO:0000256" key="3">
    <source>
        <dbReference type="ARBA" id="ARBA00012891"/>
    </source>
</evidence>
<dbReference type="InterPro" id="IPR025589">
    <property type="entry name" value="Toprim_C_rpt"/>
</dbReference>
<dbReference type="PROSITE" id="PS00396">
    <property type="entry name" value="TOPO_IA_1"/>
    <property type="match status" value="1"/>
</dbReference>
<comment type="catalytic activity">
    <reaction evidence="1">
        <text>ATP-independent breakage of single-stranded DNA, followed by passage and rejoining.</text>
        <dbReference type="EC" id="5.6.2.1"/>
    </reaction>
</comment>
<dbReference type="SUPFAM" id="SSF56712">
    <property type="entry name" value="Prokaryotic type I DNA topoisomerase"/>
    <property type="match status" value="1"/>
</dbReference>
<dbReference type="InterPro" id="IPR013826">
    <property type="entry name" value="Topo_IA_cen_sub3"/>
</dbReference>
<feature type="domain" description="Toprim" evidence="16">
    <location>
        <begin position="356"/>
        <end position="472"/>
    </location>
</feature>
<dbReference type="InterPro" id="IPR003601">
    <property type="entry name" value="Topo_IA_2"/>
</dbReference>
<evidence type="ECO:0000256" key="4">
    <source>
        <dbReference type="ARBA" id="ARBA00022723"/>
    </source>
</evidence>
<dbReference type="Pfam" id="PF13368">
    <property type="entry name" value="Toprim_C_rpt"/>
    <property type="match status" value="2"/>
</dbReference>
<dbReference type="InterPro" id="IPR013498">
    <property type="entry name" value="Topo_IA_Znf"/>
</dbReference>
<dbReference type="InterPro" id="IPR023405">
    <property type="entry name" value="Topo_IA_core_domain"/>
</dbReference>
<keyword evidence="6" id="KW-0862">Zinc</keyword>
<evidence type="ECO:0000256" key="15">
    <source>
        <dbReference type="SAM" id="MobiDB-lite"/>
    </source>
</evidence>
<evidence type="ECO:0000256" key="6">
    <source>
        <dbReference type="ARBA" id="ARBA00022833"/>
    </source>
</evidence>
<dbReference type="InterPro" id="IPR023406">
    <property type="entry name" value="Topo_IA_AS"/>
</dbReference>
<dbReference type="GO" id="GO:0003917">
    <property type="term" value="F:DNA topoisomerase type I (single strand cut, ATP-independent) activity"/>
    <property type="evidence" value="ECO:0007669"/>
    <property type="project" value="UniProtKB-EC"/>
</dbReference>
<dbReference type="Gene3D" id="3.40.50.140">
    <property type="match status" value="1"/>
</dbReference>
<dbReference type="OrthoDB" id="430051at2759"/>
<evidence type="ECO:0000313" key="19">
    <source>
        <dbReference type="Proteomes" id="UP000327013"/>
    </source>
</evidence>
<accession>A0A5N6R9R5</accession>
<evidence type="ECO:0000256" key="10">
    <source>
        <dbReference type="ARBA" id="ARBA00023235"/>
    </source>
</evidence>
<comment type="similarity">
    <text evidence="2">Belongs to the type IA topoisomerase family.</text>
</comment>
<dbReference type="Gene3D" id="1.10.460.10">
    <property type="entry name" value="Topoisomerase I, domain 2"/>
    <property type="match status" value="1"/>
</dbReference>
<evidence type="ECO:0000256" key="12">
    <source>
        <dbReference type="ARBA" id="ARBA00031985"/>
    </source>
</evidence>
<dbReference type="GO" id="GO:0003677">
    <property type="term" value="F:DNA binding"/>
    <property type="evidence" value="ECO:0007669"/>
    <property type="project" value="UniProtKB-KW"/>
</dbReference>
<dbReference type="GO" id="GO:0006265">
    <property type="term" value="P:DNA topological change"/>
    <property type="evidence" value="ECO:0007669"/>
    <property type="project" value="InterPro"/>
</dbReference>
<dbReference type="PROSITE" id="PS52039">
    <property type="entry name" value="TOPO_IA_2"/>
    <property type="match status" value="1"/>
</dbReference>
<dbReference type="InterPro" id="IPR013824">
    <property type="entry name" value="Topo_IA_cen_sub1"/>
</dbReference>
<organism evidence="18 19">
    <name type="scientific">Carpinus fangiana</name>
    <dbReference type="NCBI Taxonomy" id="176857"/>
    <lineage>
        <taxon>Eukaryota</taxon>
        <taxon>Viridiplantae</taxon>
        <taxon>Streptophyta</taxon>
        <taxon>Embryophyta</taxon>
        <taxon>Tracheophyta</taxon>
        <taxon>Spermatophyta</taxon>
        <taxon>Magnoliopsida</taxon>
        <taxon>eudicotyledons</taxon>
        <taxon>Gunneridae</taxon>
        <taxon>Pentapetalae</taxon>
        <taxon>rosids</taxon>
        <taxon>fabids</taxon>
        <taxon>Fagales</taxon>
        <taxon>Betulaceae</taxon>
        <taxon>Carpinus</taxon>
    </lineage>
</organism>
<feature type="domain" description="Topo IA-type catalytic" evidence="17">
    <location>
        <begin position="487"/>
        <end position="938"/>
    </location>
</feature>
<dbReference type="Pfam" id="PF01396">
    <property type="entry name" value="Zn_ribbon_Top1"/>
    <property type="match status" value="1"/>
</dbReference>
<dbReference type="CDD" id="cd03363">
    <property type="entry name" value="TOPRIM_TopoIA_TopoI"/>
    <property type="match status" value="1"/>
</dbReference>
<dbReference type="InterPro" id="IPR034149">
    <property type="entry name" value="TOPRIM_TopoI"/>
</dbReference>
<feature type="compositionally biased region" description="Polar residues" evidence="15">
    <location>
        <begin position="283"/>
        <end position="311"/>
    </location>
</feature>
<proteinExistence type="inferred from homology"/>
<evidence type="ECO:0000259" key="16">
    <source>
        <dbReference type="PROSITE" id="PS50880"/>
    </source>
</evidence>
<dbReference type="SMART" id="SM00493">
    <property type="entry name" value="TOPRIM"/>
    <property type="match status" value="1"/>
</dbReference>
<dbReference type="PRINTS" id="PR00417">
    <property type="entry name" value="PRTPISMRASEI"/>
</dbReference>
<sequence length="1162" mass="129294">MKAFLAMIQLRRSSLLLSSGNTLSCPIFSKPSTSSSLRLNSFMSKLQYRGLQENLSAHLPCSPFGIGNGNGYRKCYQLKFDNYAKAGKDSHILRSPLGSRRAFHLRLGCLNDMAHANTVIYGSLNSGIRRSSATRRFFSQDLSLTNRHENVGLRGKEGVGRALGFQAFNKAKTLAAHSKNRAANSDFSASKDVDTVMTRKQLAGDGKEDVMLGSSISTSPVKNDNRNSKIHRQQKQQSGSKKSKIRQSAGSASEEAVVAKGSESSSQAKRSSSSKKGKEFSQASEKNSVGNTSIEVLDSSASTKLQSNKKSGNPGRKGKSFKAANESPKQQNPQNIGKMMRQGQRMLKQLYPPSGKSVVVVESATKAKVIQGYLGDMYEVLPSYGHVRDLAARSGSVRPDDDFSMVWEVPSAAWTHLQSIKVALRGAENLILASDPDREGEAIAWHIIEMLQQQDSLREDQCIARVVFHEITEASIKSALQSPREIDANLVHAYLARRALDYLIGFNISPLLWRKLPGCQSAGRVQSAALSLICDREMEIDEFKPQEYWSIELQMNKNGPGSLVNDFSFPAHLSHYDSKKLNQLSISSFTEAKDIEEKINSAKFQVVSSIRSKMRKNPPTPYITSTLQQDAANKLHFSAAYIMKLAQKLYEGVQLSDGKAAGLITYTRTDGLHLSDEALRDIRSMVAERYGEQYVSGNVRKYFKKVKNAQEAHEAIRPTDIRRLPSMLVGVLDEDSLKLYTLIWSQTVACQMEPATIEQIQLDVANADESIILRSASSGVDFLGYQAVFEDVEIEAIRSKVNKQDRKEALGILNLLKRGDPLYLSKVESKQHYTQPPARYSEGALVKKLEELGIGRPSTYASILKVLKDRNYVTMKSRVLHPEFRGRMVSAFLCHHFSEVTDYSFTADMETELDNVSGGLTEWKGLLKDYWTRFSSYCERATSVHIHQVEKMLEKKFGDFLFDSLPDKSRTCPSCMEGTLIFKVSRFGAGYFIGCDQHPKCKYIAKTLYGDDDEEVTSQSNSVEEPKLLGINPGSTEKVLLKNGPYGIYVQLGEDRKGYLPKRASASHIKDVDSITLEDALELLRYPLPLGNHPKDGQPVIIKLAKLGFSIKHRRTNAPVPKNLKPNDITLEKALELLSGKDVKRCGRPKNKPKLEEAIEAM</sequence>
<dbReference type="Pfam" id="PF01131">
    <property type="entry name" value="Topoisom_bac"/>
    <property type="match status" value="1"/>
</dbReference>
<evidence type="ECO:0000256" key="13">
    <source>
        <dbReference type="ARBA" id="ARBA00032235"/>
    </source>
</evidence>
<dbReference type="EC" id="5.6.2.1" evidence="3"/>
<dbReference type="Gene3D" id="2.70.20.10">
    <property type="entry name" value="Topoisomerase I, domain 3"/>
    <property type="match status" value="1"/>
</dbReference>
<dbReference type="GO" id="GO:0005694">
    <property type="term" value="C:chromosome"/>
    <property type="evidence" value="ECO:0007669"/>
    <property type="project" value="InterPro"/>
</dbReference>
<dbReference type="Pfam" id="PF01751">
    <property type="entry name" value="Toprim"/>
    <property type="match status" value="1"/>
</dbReference>
<dbReference type="InterPro" id="IPR013825">
    <property type="entry name" value="Topo_IA_cen_sub2"/>
</dbReference>
<dbReference type="InterPro" id="IPR005733">
    <property type="entry name" value="TopoI_bac-type"/>
</dbReference>
<evidence type="ECO:0000313" key="18">
    <source>
        <dbReference type="EMBL" id="KAE8056528.1"/>
    </source>
</evidence>
<keyword evidence="10" id="KW-0413">Isomerase</keyword>
<protein>
    <recommendedName>
        <fullName evidence="3">DNA topoisomerase</fullName>
        <ecNumber evidence="3">5.6.2.1</ecNumber>
    </recommendedName>
    <alternativeName>
        <fullName evidence="14">Omega-protein</fullName>
    </alternativeName>
    <alternativeName>
        <fullName evidence="13">Relaxing enzyme</fullName>
    </alternativeName>
    <alternativeName>
        <fullName evidence="11">Swivelase</fullName>
    </alternativeName>
    <alternativeName>
        <fullName evidence="12">Untwisting enzyme</fullName>
    </alternativeName>
</protein>
<dbReference type="AlphaFoldDB" id="A0A5N6R9R5"/>
<feature type="region of interest" description="Disordered" evidence="15">
    <location>
        <begin position="201"/>
        <end position="336"/>
    </location>
</feature>
<dbReference type="InterPro" id="IPR000380">
    <property type="entry name" value="Topo_IA"/>
</dbReference>
<evidence type="ECO:0000256" key="2">
    <source>
        <dbReference type="ARBA" id="ARBA00009446"/>
    </source>
</evidence>
<dbReference type="NCBIfam" id="TIGR01051">
    <property type="entry name" value="topA_bact"/>
    <property type="match status" value="1"/>
</dbReference>
<dbReference type="PROSITE" id="PS50880">
    <property type="entry name" value="TOPRIM"/>
    <property type="match status" value="1"/>
</dbReference>
<dbReference type="InterPro" id="IPR006171">
    <property type="entry name" value="TOPRIM_dom"/>
</dbReference>
<dbReference type="PANTHER" id="PTHR42785">
    <property type="entry name" value="DNA TOPOISOMERASE, TYPE IA, CORE"/>
    <property type="match status" value="1"/>
</dbReference>
<keyword evidence="4" id="KW-0479">Metal-binding</keyword>
<dbReference type="InterPro" id="IPR013497">
    <property type="entry name" value="Topo_IA_cen"/>
</dbReference>
<evidence type="ECO:0000256" key="14">
    <source>
        <dbReference type="ARBA" id="ARBA00032877"/>
    </source>
</evidence>
<gene>
    <name evidence="18" type="ORF">FH972_013296</name>
</gene>
<dbReference type="PANTHER" id="PTHR42785:SF1">
    <property type="entry name" value="DNA TOPOISOMERASE"/>
    <property type="match status" value="1"/>
</dbReference>
<dbReference type="Proteomes" id="UP000327013">
    <property type="component" value="Chromosome 5"/>
</dbReference>
<dbReference type="InterPro" id="IPR028612">
    <property type="entry name" value="Topoisom_1_IA"/>
</dbReference>
<evidence type="ECO:0000259" key="17">
    <source>
        <dbReference type="PROSITE" id="PS52039"/>
    </source>
</evidence>
<keyword evidence="5" id="KW-0863">Zinc-finger</keyword>
<dbReference type="InterPro" id="IPR003602">
    <property type="entry name" value="Topo_IA_DNA-bd_dom"/>
</dbReference>